<feature type="compositionally biased region" description="Polar residues" evidence="1">
    <location>
        <begin position="54"/>
        <end position="73"/>
    </location>
</feature>
<dbReference type="RefSeq" id="WP_254154167.1">
    <property type="nucleotide sequence ID" value="NZ_JAHESD010000027.1"/>
</dbReference>
<accession>A0ABS5VTW5</accession>
<name>A0ABS5VTW5_9BACT</name>
<feature type="region of interest" description="Disordered" evidence="1">
    <location>
        <begin position="42"/>
        <end position="108"/>
    </location>
</feature>
<comment type="caution">
    <text evidence="3">The sequence shown here is derived from an EMBL/GenBank/DDBJ whole genome shotgun (WGS) entry which is preliminary data.</text>
</comment>
<dbReference type="Proteomes" id="UP000772618">
    <property type="component" value="Unassembled WGS sequence"/>
</dbReference>
<evidence type="ECO:0000256" key="2">
    <source>
        <dbReference type="SAM" id="SignalP"/>
    </source>
</evidence>
<evidence type="ECO:0000313" key="3">
    <source>
        <dbReference type="EMBL" id="MBT1704209.1"/>
    </source>
</evidence>
<keyword evidence="2" id="KW-0732">Signal</keyword>
<evidence type="ECO:0000313" key="4">
    <source>
        <dbReference type="Proteomes" id="UP000772618"/>
    </source>
</evidence>
<sequence>MKVQLSYIVSLLFLSSLSSFVYAQDGGMQDIEMTVEVVDRDRIISSSSGESGSRYTPRTSYSSNKDSVGSNSQNNAPSSPVTPAPATNNKAQKPAANQKAPADKHAKEKDDSILSFNFLYYIIEKYKLQDIVD</sequence>
<feature type="compositionally biased region" description="Low complexity" evidence="1">
    <location>
        <begin position="74"/>
        <end position="100"/>
    </location>
</feature>
<reference evidence="3 4" key="1">
    <citation type="submission" date="2021-05" db="EMBL/GenBank/DDBJ databases">
        <title>A Polyphasic approach of four new species of the genus Ohtaekwangia: Ohtaekwangia histidinii sp. nov., Ohtaekwangia cretensis sp. nov., Ohtaekwangia indiensis sp. nov., Ohtaekwangia reichenbachii sp. nov. from diverse environment.</title>
        <authorList>
            <person name="Octaviana S."/>
        </authorList>
    </citation>
    <scope>NUCLEOTIDE SEQUENCE [LARGE SCALE GENOMIC DNA]</scope>
    <source>
        <strain evidence="3 4">PWU20</strain>
    </source>
</reference>
<evidence type="ECO:0000256" key="1">
    <source>
        <dbReference type="SAM" id="MobiDB-lite"/>
    </source>
</evidence>
<protein>
    <submittedName>
        <fullName evidence="3">Uncharacterized protein</fullName>
    </submittedName>
</protein>
<proteinExistence type="predicted"/>
<feature type="signal peptide" evidence="2">
    <location>
        <begin position="1"/>
        <end position="23"/>
    </location>
</feature>
<keyword evidence="4" id="KW-1185">Reference proteome</keyword>
<organism evidence="3 4">
    <name type="scientific">Chryseosolibacter indicus</name>
    <dbReference type="NCBI Taxonomy" id="2782351"/>
    <lineage>
        <taxon>Bacteria</taxon>
        <taxon>Pseudomonadati</taxon>
        <taxon>Bacteroidota</taxon>
        <taxon>Cytophagia</taxon>
        <taxon>Cytophagales</taxon>
        <taxon>Chryseotaleaceae</taxon>
        <taxon>Chryseosolibacter</taxon>
    </lineage>
</organism>
<dbReference type="EMBL" id="JAHESD010000027">
    <property type="protein sequence ID" value="MBT1704209.1"/>
    <property type="molecule type" value="Genomic_DNA"/>
</dbReference>
<feature type="chain" id="PRO_5046818133" evidence="2">
    <location>
        <begin position="24"/>
        <end position="133"/>
    </location>
</feature>
<gene>
    <name evidence="3" type="ORF">KK060_13025</name>
</gene>